<dbReference type="RefSeq" id="WP_089403665.1">
    <property type="nucleotide sequence ID" value="NZ_FZOH01000003.1"/>
</dbReference>
<feature type="compositionally biased region" description="Gly residues" evidence="3">
    <location>
        <begin position="43"/>
        <end position="67"/>
    </location>
</feature>
<dbReference type="OrthoDB" id="9815836at2"/>
<dbReference type="Pfam" id="PF01522">
    <property type="entry name" value="Polysacc_deac_1"/>
    <property type="match status" value="1"/>
</dbReference>
<dbReference type="Proteomes" id="UP000198386">
    <property type="component" value="Unassembled WGS sequence"/>
</dbReference>
<dbReference type="PROSITE" id="PS51677">
    <property type="entry name" value="NODB"/>
    <property type="match status" value="1"/>
</dbReference>
<feature type="compositionally biased region" description="Low complexity" evidence="3">
    <location>
        <begin position="68"/>
        <end position="77"/>
    </location>
</feature>
<reference evidence="6" key="1">
    <citation type="submission" date="2017-06" db="EMBL/GenBank/DDBJ databases">
        <authorList>
            <person name="Varghese N."/>
            <person name="Submissions S."/>
        </authorList>
    </citation>
    <scope>NUCLEOTIDE SEQUENCE [LARGE SCALE GENOMIC DNA]</scope>
    <source>
        <strain evidence="6">DSM 45423</strain>
    </source>
</reference>
<dbReference type="Gene3D" id="3.20.20.370">
    <property type="entry name" value="Glycoside hydrolase/deacetylase"/>
    <property type="match status" value="1"/>
</dbReference>
<gene>
    <name evidence="5" type="ORF">SAMN04488107_1931</name>
</gene>
<protein>
    <submittedName>
        <fullName evidence="5">Peptidoglycan/xylan/chitin deacetylase, PgdA/CDA1 family</fullName>
    </submittedName>
</protein>
<sequence>MVAALVLGACGGDGPDGVLSVGTEAVGAQAVGAVAGDDTGDGSDTGTGTGGDSGTGTGSADGTGDGAGPATPTGVTPPAAVVALPEALDPAAVGLAVTREDSKTPEDHRQVSTVAVPGLPALDQALGDLVAEDAQRYEDELVPGSWNELTVDVTPVLAAGSVLGASVGVRTRIGGLPAETTTTGVYTDVASGAVWTSPDLVADPDLAFAWFTDAVRRAGLGHELLGGAVALADLRFGADGSVTAVVGLGDGRAEPFGDVAVRFAPEVVEGVLTDAGRAVRQAAVTAAPFAGVPPAPEPPAPEPPAAEPPAPEPPAPEPLPPAPPAPPAPSPPPGQEVDCAVLACVALTFDDGPGPYTARLLDELRAADVRATFFVVGQAAAAEPDLVRQAVADGHAVGNHSWSHPRLPDVGAAAVGDQLDRTTAVLADLGIATDLMRPPYGATDATVASVTAQRGYAQIEWDVDTQDWLNRDVATTTQRVLDGVHPGAIVLMHDIHPSTVEAVPGIVDALRAAGYTLVTVPQLLGPVQPGQVYVHG</sequence>
<dbReference type="GO" id="GO:0005975">
    <property type="term" value="P:carbohydrate metabolic process"/>
    <property type="evidence" value="ECO:0007669"/>
    <property type="project" value="InterPro"/>
</dbReference>
<name>A0A239D175_9ACTN</name>
<feature type="region of interest" description="Disordered" evidence="3">
    <location>
        <begin position="290"/>
        <end position="335"/>
    </location>
</feature>
<dbReference type="GO" id="GO:0016810">
    <property type="term" value="F:hydrolase activity, acting on carbon-nitrogen (but not peptide) bonds"/>
    <property type="evidence" value="ECO:0007669"/>
    <property type="project" value="InterPro"/>
</dbReference>
<keyword evidence="2" id="KW-0378">Hydrolase</keyword>
<dbReference type="InterPro" id="IPR011330">
    <property type="entry name" value="Glyco_hydro/deAcase_b/a-brl"/>
</dbReference>
<dbReference type="SUPFAM" id="SSF88713">
    <property type="entry name" value="Glycoside hydrolase/deacetylase"/>
    <property type="match status" value="1"/>
</dbReference>
<dbReference type="EMBL" id="FZOH01000003">
    <property type="protein sequence ID" value="SNS25892.1"/>
    <property type="molecule type" value="Genomic_DNA"/>
</dbReference>
<dbReference type="InterPro" id="IPR002509">
    <property type="entry name" value="NODB_dom"/>
</dbReference>
<proteinExistence type="predicted"/>
<evidence type="ECO:0000313" key="5">
    <source>
        <dbReference type="EMBL" id="SNS25892.1"/>
    </source>
</evidence>
<keyword evidence="6" id="KW-1185">Reference proteome</keyword>
<accession>A0A239D175</accession>
<keyword evidence="1" id="KW-0479">Metal-binding</keyword>
<dbReference type="GO" id="GO:0016020">
    <property type="term" value="C:membrane"/>
    <property type="evidence" value="ECO:0007669"/>
    <property type="project" value="TreeGrafter"/>
</dbReference>
<evidence type="ECO:0000259" key="4">
    <source>
        <dbReference type="PROSITE" id="PS51677"/>
    </source>
</evidence>
<evidence type="ECO:0000313" key="6">
    <source>
        <dbReference type="Proteomes" id="UP000198386"/>
    </source>
</evidence>
<dbReference type="AlphaFoldDB" id="A0A239D175"/>
<feature type="domain" description="NodB homology" evidence="4">
    <location>
        <begin position="343"/>
        <end position="518"/>
    </location>
</feature>
<evidence type="ECO:0000256" key="3">
    <source>
        <dbReference type="SAM" id="MobiDB-lite"/>
    </source>
</evidence>
<dbReference type="PANTHER" id="PTHR10587:SF133">
    <property type="entry name" value="CHITIN DEACETYLASE 1-RELATED"/>
    <property type="match status" value="1"/>
</dbReference>
<organism evidence="5 6">
    <name type="scientific">Geodermatophilus saharensis</name>
    <dbReference type="NCBI Taxonomy" id="1137994"/>
    <lineage>
        <taxon>Bacteria</taxon>
        <taxon>Bacillati</taxon>
        <taxon>Actinomycetota</taxon>
        <taxon>Actinomycetes</taxon>
        <taxon>Geodermatophilales</taxon>
        <taxon>Geodermatophilaceae</taxon>
        <taxon>Geodermatophilus</taxon>
    </lineage>
</organism>
<evidence type="ECO:0000256" key="1">
    <source>
        <dbReference type="ARBA" id="ARBA00022723"/>
    </source>
</evidence>
<dbReference type="PANTHER" id="PTHR10587">
    <property type="entry name" value="GLYCOSYL TRANSFERASE-RELATED"/>
    <property type="match status" value="1"/>
</dbReference>
<feature type="compositionally biased region" description="Pro residues" evidence="3">
    <location>
        <begin position="291"/>
        <end position="334"/>
    </location>
</feature>
<dbReference type="CDD" id="cd10917">
    <property type="entry name" value="CE4_NodB_like_6s_7s"/>
    <property type="match status" value="1"/>
</dbReference>
<dbReference type="InterPro" id="IPR050248">
    <property type="entry name" value="Polysacc_deacetylase_ArnD"/>
</dbReference>
<evidence type="ECO:0000256" key="2">
    <source>
        <dbReference type="ARBA" id="ARBA00022801"/>
    </source>
</evidence>
<dbReference type="GO" id="GO:0046872">
    <property type="term" value="F:metal ion binding"/>
    <property type="evidence" value="ECO:0007669"/>
    <property type="project" value="UniProtKB-KW"/>
</dbReference>
<feature type="region of interest" description="Disordered" evidence="3">
    <location>
        <begin position="34"/>
        <end position="77"/>
    </location>
</feature>